<dbReference type="SUPFAM" id="SSF47203">
    <property type="entry name" value="Acyl-CoA dehydrogenase C-terminal domain-like"/>
    <property type="match status" value="1"/>
</dbReference>
<dbReference type="EMBL" id="CP017248">
    <property type="protein sequence ID" value="AOR34668.1"/>
    <property type="molecule type" value="Genomic_DNA"/>
</dbReference>
<evidence type="ECO:0000313" key="10">
    <source>
        <dbReference type="EMBL" id="AOR34668.1"/>
    </source>
</evidence>
<reference evidence="11" key="1">
    <citation type="submission" date="2016-09" db="EMBL/GenBank/DDBJ databases">
        <title>Streptomyces puniciscabiei strain:TW1S1 Genome sequencing and assembly.</title>
        <authorList>
            <person name="Kim M.-K."/>
            <person name="Kim S.B."/>
        </authorList>
    </citation>
    <scope>NUCLEOTIDE SEQUENCE [LARGE SCALE GENOMIC DNA]</scope>
    <source>
        <strain evidence="11">TW1S1</strain>
    </source>
</reference>
<gene>
    <name evidence="10" type="ORF">BFF78_29675</name>
</gene>
<protein>
    <submittedName>
        <fullName evidence="10">Acyl-CoA dehydrogenase</fullName>
    </submittedName>
</protein>
<keyword evidence="3 6" id="KW-0285">Flavoprotein</keyword>
<dbReference type="InterPro" id="IPR009075">
    <property type="entry name" value="AcylCo_DH/oxidase_C"/>
</dbReference>
<dbReference type="PROSITE" id="PS00072">
    <property type="entry name" value="ACYL_COA_DH_1"/>
    <property type="match status" value="1"/>
</dbReference>
<feature type="domain" description="Acyl-CoA dehydrogenase/oxidase N-terminal" evidence="9">
    <location>
        <begin position="32"/>
        <end position="115"/>
    </location>
</feature>
<dbReference type="RefSeq" id="WP_069781214.1">
    <property type="nucleotide sequence ID" value="NZ_CP017248.1"/>
</dbReference>
<dbReference type="AlphaFoldDB" id="A0A1D7YGB9"/>
<dbReference type="PANTHER" id="PTHR43884">
    <property type="entry name" value="ACYL-COA DEHYDROGENASE"/>
    <property type="match status" value="1"/>
</dbReference>
<dbReference type="GO" id="GO:0003995">
    <property type="term" value="F:acyl-CoA dehydrogenase activity"/>
    <property type="evidence" value="ECO:0007669"/>
    <property type="project" value="InterPro"/>
</dbReference>
<evidence type="ECO:0000259" key="7">
    <source>
        <dbReference type="Pfam" id="PF00441"/>
    </source>
</evidence>
<evidence type="ECO:0000259" key="8">
    <source>
        <dbReference type="Pfam" id="PF02770"/>
    </source>
</evidence>
<dbReference type="GO" id="GO:0050660">
    <property type="term" value="F:flavin adenine dinucleotide binding"/>
    <property type="evidence" value="ECO:0007669"/>
    <property type="project" value="InterPro"/>
</dbReference>
<keyword evidence="5 6" id="KW-0560">Oxidoreductase</keyword>
<evidence type="ECO:0000259" key="9">
    <source>
        <dbReference type="Pfam" id="PF02771"/>
    </source>
</evidence>
<dbReference type="Proteomes" id="UP000094960">
    <property type="component" value="Chromosome"/>
</dbReference>
<organism evidence="10 11">
    <name type="scientific">Streptomyces fodineus</name>
    <dbReference type="NCBI Taxonomy" id="1904616"/>
    <lineage>
        <taxon>Bacteria</taxon>
        <taxon>Bacillati</taxon>
        <taxon>Actinomycetota</taxon>
        <taxon>Actinomycetes</taxon>
        <taxon>Kitasatosporales</taxon>
        <taxon>Streptomycetaceae</taxon>
        <taxon>Streptomyces</taxon>
    </lineage>
</organism>
<comment type="similarity">
    <text evidence="2 6">Belongs to the acyl-CoA dehydrogenase family.</text>
</comment>
<keyword evidence="4 6" id="KW-0274">FAD</keyword>
<proteinExistence type="inferred from homology"/>
<keyword evidence="11" id="KW-1185">Reference proteome</keyword>
<evidence type="ECO:0000256" key="4">
    <source>
        <dbReference type="ARBA" id="ARBA00022827"/>
    </source>
</evidence>
<dbReference type="KEGG" id="spun:BFF78_29675"/>
<dbReference type="Gene3D" id="2.40.110.10">
    <property type="entry name" value="Butyryl-CoA Dehydrogenase, subunit A, domain 2"/>
    <property type="match status" value="1"/>
</dbReference>
<dbReference type="Gene3D" id="1.20.140.10">
    <property type="entry name" value="Butyryl-CoA Dehydrogenase, subunit A, domain 3"/>
    <property type="match status" value="1"/>
</dbReference>
<feature type="domain" description="Acyl-CoA oxidase/dehydrogenase middle" evidence="8">
    <location>
        <begin position="121"/>
        <end position="214"/>
    </location>
</feature>
<dbReference type="PANTHER" id="PTHR43884:SF12">
    <property type="entry name" value="ISOVALERYL-COA DEHYDROGENASE, MITOCHONDRIAL-RELATED"/>
    <property type="match status" value="1"/>
</dbReference>
<comment type="cofactor">
    <cofactor evidence="1 6">
        <name>FAD</name>
        <dbReference type="ChEBI" id="CHEBI:57692"/>
    </cofactor>
</comment>
<dbReference type="Pfam" id="PF00441">
    <property type="entry name" value="Acyl-CoA_dh_1"/>
    <property type="match status" value="1"/>
</dbReference>
<dbReference type="Gene3D" id="1.10.540.10">
    <property type="entry name" value="Acyl-CoA dehydrogenase/oxidase, N-terminal domain"/>
    <property type="match status" value="1"/>
</dbReference>
<dbReference type="InterPro" id="IPR013786">
    <property type="entry name" value="AcylCoA_DH/ox_N"/>
</dbReference>
<evidence type="ECO:0000256" key="5">
    <source>
        <dbReference type="ARBA" id="ARBA00023002"/>
    </source>
</evidence>
<evidence type="ECO:0000313" key="11">
    <source>
        <dbReference type="Proteomes" id="UP000094960"/>
    </source>
</evidence>
<dbReference type="FunFam" id="2.40.110.10:FF:000002">
    <property type="entry name" value="Acyl-CoA dehydrogenase fadE12"/>
    <property type="match status" value="1"/>
</dbReference>
<evidence type="ECO:0000256" key="2">
    <source>
        <dbReference type="ARBA" id="ARBA00009347"/>
    </source>
</evidence>
<sequence length="377" mass="40000">MEFSWTDVQQAAYLRVLAGARALGGHGPAEPAAPAERWRACAEFGLTGLSVPEELGGQGHDALTTAHAVEAAGRGCADMGLLFSVLAHLFAVAMPIAEHGHDRLRAELVPRLADGTAIGANAITEEEAGSDVTALRTTAERHGDHYVLNGTKSFVSNAPVADLLLVYAVTDPAFGFLGVTCFAVDRDTPGVTVGTPFGKQALTTCPAATVTFTDAVVPAARVVGRPGQGAAIFQSSMRWERTCLFAAYVGQMDRLVDECAQHATGRRQFGRALADHQAVSHRIAEMKLRLETSRLLLYRTCWLLDRGEHTQLDIALAKLHIAESAVQTALDATQLFAGSAYSGRTDIARALSDALPARTFSGTSDIQRELIAKGLGL</sequence>
<evidence type="ECO:0000256" key="3">
    <source>
        <dbReference type="ARBA" id="ARBA00022630"/>
    </source>
</evidence>
<dbReference type="InterPro" id="IPR006091">
    <property type="entry name" value="Acyl-CoA_Oxase/DH_mid-dom"/>
</dbReference>
<dbReference type="InterPro" id="IPR046373">
    <property type="entry name" value="Acyl-CoA_Oxase/DH_mid-dom_sf"/>
</dbReference>
<feature type="domain" description="Acyl-CoA dehydrogenase/oxidase C-terminal" evidence="7">
    <location>
        <begin position="227"/>
        <end position="375"/>
    </location>
</feature>
<name>A0A1D7YGB9_9ACTN</name>
<evidence type="ECO:0000256" key="1">
    <source>
        <dbReference type="ARBA" id="ARBA00001974"/>
    </source>
</evidence>
<dbReference type="InterPro" id="IPR006089">
    <property type="entry name" value="Acyl-CoA_DH_CS"/>
</dbReference>
<dbReference type="InterPro" id="IPR037069">
    <property type="entry name" value="AcylCoA_DH/ox_N_sf"/>
</dbReference>
<dbReference type="InterPro" id="IPR036250">
    <property type="entry name" value="AcylCo_DH-like_C"/>
</dbReference>
<dbReference type="InterPro" id="IPR009100">
    <property type="entry name" value="AcylCoA_DH/oxidase_NM_dom_sf"/>
</dbReference>
<dbReference type="Pfam" id="PF02771">
    <property type="entry name" value="Acyl-CoA_dh_N"/>
    <property type="match status" value="1"/>
</dbReference>
<evidence type="ECO:0000256" key="6">
    <source>
        <dbReference type="RuleBase" id="RU362125"/>
    </source>
</evidence>
<dbReference type="Pfam" id="PF02770">
    <property type="entry name" value="Acyl-CoA_dh_M"/>
    <property type="match status" value="1"/>
</dbReference>
<dbReference type="SUPFAM" id="SSF56645">
    <property type="entry name" value="Acyl-CoA dehydrogenase NM domain-like"/>
    <property type="match status" value="1"/>
</dbReference>
<accession>A0A1D7YGB9</accession>